<dbReference type="CDD" id="cd02247">
    <property type="entry name" value="cupin_pirin_C"/>
    <property type="match status" value="1"/>
</dbReference>
<keyword evidence="2" id="KW-0479">Metal-binding</keyword>
<feature type="domain" description="Pirin C-terminal" evidence="5">
    <location>
        <begin position="174"/>
        <end position="280"/>
    </location>
</feature>
<dbReference type="PANTHER" id="PTHR13903">
    <property type="entry name" value="PIRIN-RELATED"/>
    <property type="match status" value="1"/>
</dbReference>
<protein>
    <recommendedName>
        <fullName evidence="8">Pirin family protein</fullName>
    </recommendedName>
</protein>
<gene>
    <name evidence="6" type="ORF">CYY_000587</name>
</gene>
<evidence type="ECO:0000256" key="2">
    <source>
        <dbReference type="PIRSR" id="PIRSR006232-1"/>
    </source>
</evidence>
<evidence type="ECO:0000313" key="7">
    <source>
        <dbReference type="Proteomes" id="UP000695562"/>
    </source>
</evidence>
<organism evidence="6 7">
    <name type="scientific">Polysphondylium violaceum</name>
    <dbReference type="NCBI Taxonomy" id="133409"/>
    <lineage>
        <taxon>Eukaryota</taxon>
        <taxon>Amoebozoa</taxon>
        <taxon>Evosea</taxon>
        <taxon>Eumycetozoa</taxon>
        <taxon>Dictyostelia</taxon>
        <taxon>Dictyosteliales</taxon>
        <taxon>Dictyosteliaceae</taxon>
        <taxon>Polysphondylium</taxon>
    </lineage>
</organism>
<dbReference type="InterPro" id="IPR008778">
    <property type="entry name" value="Pirin_C_dom"/>
</dbReference>
<feature type="binding site" evidence="2">
    <location>
        <position position="101"/>
    </location>
    <ligand>
        <name>Fe cation</name>
        <dbReference type="ChEBI" id="CHEBI:24875"/>
    </ligand>
</feature>
<keyword evidence="2" id="KW-0408">Iron</keyword>
<dbReference type="PANTHER" id="PTHR13903:SF8">
    <property type="entry name" value="PIRIN"/>
    <property type="match status" value="1"/>
</dbReference>
<feature type="binding site" evidence="2">
    <location>
        <position position="103"/>
    </location>
    <ligand>
        <name>Fe cation</name>
        <dbReference type="ChEBI" id="CHEBI:24875"/>
    </ligand>
</feature>
<dbReference type="Gene3D" id="2.60.120.10">
    <property type="entry name" value="Jelly Rolls"/>
    <property type="match status" value="2"/>
</dbReference>
<dbReference type="InterPro" id="IPR003829">
    <property type="entry name" value="Pirin_N_dom"/>
</dbReference>
<dbReference type="OrthoDB" id="198735at2759"/>
<evidence type="ECO:0000256" key="1">
    <source>
        <dbReference type="ARBA" id="ARBA00008416"/>
    </source>
</evidence>
<reference evidence="6" key="1">
    <citation type="submission" date="2020-01" db="EMBL/GenBank/DDBJ databases">
        <title>Development of genomics and gene disruption for Polysphondylium violaceum indicates a role for the polyketide synthase stlB in stalk morphogenesis.</title>
        <authorList>
            <person name="Narita B."/>
            <person name="Kawabe Y."/>
            <person name="Kin K."/>
            <person name="Saito T."/>
            <person name="Gibbs R."/>
            <person name="Kuspa A."/>
            <person name="Muzny D."/>
            <person name="Queller D."/>
            <person name="Richards S."/>
            <person name="Strassman J."/>
            <person name="Sucgang R."/>
            <person name="Worley K."/>
            <person name="Schaap P."/>
        </authorList>
    </citation>
    <scope>NUCLEOTIDE SEQUENCE</scope>
    <source>
        <strain evidence="6">QSvi11</strain>
    </source>
</reference>
<feature type="binding site" evidence="2">
    <location>
        <position position="57"/>
    </location>
    <ligand>
        <name>Fe cation</name>
        <dbReference type="ChEBI" id="CHEBI:24875"/>
    </ligand>
</feature>
<feature type="domain" description="Pirin N-terminal" evidence="4">
    <location>
        <begin position="21"/>
        <end position="119"/>
    </location>
</feature>
<comment type="cofactor">
    <cofactor evidence="2">
        <name>Fe cation</name>
        <dbReference type="ChEBI" id="CHEBI:24875"/>
    </cofactor>
    <text evidence="2">Binds 1 Fe cation per subunit.</text>
</comment>
<evidence type="ECO:0000313" key="6">
    <source>
        <dbReference type="EMBL" id="KAF2078116.1"/>
    </source>
</evidence>
<dbReference type="Pfam" id="PF02678">
    <property type="entry name" value="Pirin"/>
    <property type="match status" value="1"/>
</dbReference>
<evidence type="ECO:0000259" key="4">
    <source>
        <dbReference type="Pfam" id="PF02678"/>
    </source>
</evidence>
<keyword evidence="7" id="KW-1185">Reference proteome</keyword>
<evidence type="ECO:0000256" key="3">
    <source>
        <dbReference type="RuleBase" id="RU003457"/>
    </source>
</evidence>
<dbReference type="InterPro" id="IPR014710">
    <property type="entry name" value="RmlC-like_jellyroll"/>
</dbReference>
<dbReference type="AlphaFoldDB" id="A0A8J4QAQ6"/>
<dbReference type="PIRSF" id="PIRSF006232">
    <property type="entry name" value="Pirin"/>
    <property type="match status" value="1"/>
</dbReference>
<dbReference type="GO" id="GO:0046872">
    <property type="term" value="F:metal ion binding"/>
    <property type="evidence" value="ECO:0007669"/>
    <property type="project" value="UniProtKB-KW"/>
</dbReference>
<feature type="binding site" evidence="2">
    <location>
        <position position="59"/>
    </location>
    <ligand>
        <name>Fe cation</name>
        <dbReference type="ChEBI" id="CHEBI:24875"/>
    </ligand>
</feature>
<dbReference type="InterPro" id="IPR012093">
    <property type="entry name" value="Pirin"/>
</dbReference>
<accession>A0A8J4QAQ6</accession>
<dbReference type="SUPFAM" id="SSF51182">
    <property type="entry name" value="RmlC-like cupins"/>
    <property type="match status" value="1"/>
</dbReference>
<evidence type="ECO:0000259" key="5">
    <source>
        <dbReference type="Pfam" id="PF05726"/>
    </source>
</evidence>
<evidence type="ECO:0008006" key="8">
    <source>
        <dbReference type="Google" id="ProtNLM"/>
    </source>
</evidence>
<dbReference type="Proteomes" id="UP000695562">
    <property type="component" value="Unassembled WGS sequence"/>
</dbReference>
<sequence length="280" mass="31174">MSRTVGRIINGRETSDGEGVKLKRTIGGQLEVLDPFLLLDEFKSDERNDYIGGFPSHPHRGFETVTIMFNGYMEHQDHKGNKGLLTPGSVQWMTAGKGIIHSEMPKQEDGLMHGCQLWLNLPREFKMMEPRYQDISPEKIPNIEENGNKIRIIAGEYKNITGPVEGVVTNPTLLDVELAPGQSFTEAIPIGHTAFVYVIRGSATFGQDDESKLVKSSQLAVLEDQDTRNNVQAVAGPEGVKFLLAAAKPIKEPIARYGPFVMNTQQEIQQAFRDYQSGKF</sequence>
<comment type="caution">
    <text evidence="6">The sequence shown here is derived from an EMBL/GenBank/DDBJ whole genome shotgun (WGS) entry which is preliminary data.</text>
</comment>
<dbReference type="Pfam" id="PF05726">
    <property type="entry name" value="Pirin_C"/>
    <property type="match status" value="1"/>
</dbReference>
<dbReference type="InterPro" id="IPR011051">
    <property type="entry name" value="RmlC_Cupin_sf"/>
</dbReference>
<comment type="similarity">
    <text evidence="1 3">Belongs to the pirin family.</text>
</comment>
<dbReference type="CDD" id="cd02909">
    <property type="entry name" value="cupin_pirin_N"/>
    <property type="match status" value="1"/>
</dbReference>
<name>A0A8J4QAQ6_9MYCE</name>
<proteinExistence type="inferred from homology"/>
<dbReference type="EMBL" id="AJWJ01000011">
    <property type="protein sequence ID" value="KAF2078116.1"/>
    <property type="molecule type" value="Genomic_DNA"/>
</dbReference>